<dbReference type="Gene3D" id="3.40.47.10">
    <property type="match status" value="1"/>
</dbReference>
<dbReference type="InterPro" id="IPR020806">
    <property type="entry name" value="PKS_PP-bd"/>
</dbReference>
<protein>
    <submittedName>
        <fullName evidence="14">Uncharacterized protein</fullName>
    </submittedName>
</protein>
<comment type="cofactor">
    <cofactor evidence="1">
        <name>pantetheine 4'-phosphate</name>
        <dbReference type="ChEBI" id="CHEBI:47942"/>
    </cofactor>
</comment>
<dbReference type="InterPro" id="IPR014043">
    <property type="entry name" value="Acyl_transferase_dom"/>
</dbReference>
<keyword evidence="4" id="KW-0436">Ligase</keyword>
<comment type="catalytic activity">
    <reaction evidence="8">
        <text>a (3S)-3-hydroxyacyl-CoA + NAD(+) = a 3-oxoacyl-CoA + NADH + H(+)</text>
        <dbReference type="Rhea" id="RHEA:22432"/>
        <dbReference type="ChEBI" id="CHEBI:15378"/>
        <dbReference type="ChEBI" id="CHEBI:57318"/>
        <dbReference type="ChEBI" id="CHEBI:57540"/>
        <dbReference type="ChEBI" id="CHEBI:57945"/>
        <dbReference type="ChEBI" id="CHEBI:90726"/>
        <dbReference type="EC" id="1.1.1.35"/>
    </reaction>
</comment>
<dbReference type="SMART" id="SM00827">
    <property type="entry name" value="PKS_AT"/>
    <property type="match status" value="1"/>
</dbReference>
<evidence type="ECO:0000256" key="5">
    <source>
        <dbReference type="ARBA" id="ARBA00022679"/>
    </source>
</evidence>
<dbReference type="CDD" id="cd06558">
    <property type="entry name" value="crotonase-like"/>
    <property type="match status" value="1"/>
</dbReference>
<dbReference type="PROSITE" id="PS52019">
    <property type="entry name" value="PKS_MFAS_DH"/>
    <property type="match status" value="1"/>
</dbReference>
<dbReference type="InterPro" id="IPR001242">
    <property type="entry name" value="Condensation_dom"/>
</dbReference>
<dbReference type="PANTHER" id="PTHR43775">
    <property type="entry name" value="FATTY ACID SYNTHASE"/>
    <property type="match status" value="1"/>
</dbReference>
<dbReference type="NCBIfam" id="NF005496">
    <property type="entry name" value="PRK07110.1"/>
    <property type="match status" value="1"/>
</dbReference>
<dbReference type="KEGG" id="mpro:BJP34_29095"/>
<dbReference type="Gene3D" id="6.20.390.20">
    <property type="match status" value="1"/>
</dbReference>
<evidence type="ECO:0000256" key="1">
    <source>
        <dbReference type="ARBA" id="ARBA00001957"/>
    </source>
</evidence>
<dbReference type="InterPro" id="IPR014030">
    <property type="entry name" value="Ketoacyl_synth_N"/>
</dbReference>
<dbReference type="EMBL" id="CP017599">
    <property type="protein sequence ID" value="AOX02957.1"/>
    <property type="molecule type" value="Genomic_DNA"/>
</dbReference>
<dbReference type="InterPro" id="IPR018201">
    <property type="entry name" value="Ketoacyl_synth_AS"/>
</dbReference>
<gene>
    <name evidence="14" type="ORF">BJP34_29095</name>
</gene>
<dbReference type="InterPro" id="IPR020807">
    <property type="entry name" value="PKS_DH"/>
</dbReference>
<evidence type="ECO:0000259" key="13">
    <source>
        <dbReference type="PROSITE" id="PS52019"/>
    </source>
</evidence>
<dbReference type="CDD" id="cd19535">
    <property type="entry name" value="Cyc_NRPS"/>
    <property type="match status" value="1"/>
</dbReference>
<comment type="similarity">
    <text evidence="7">In the C-terminal section; belongs to the NRP synthetase family.</text>
</comment>
<dbReference type="PROSITE" id="PS52004">
    <property type="entry name" value="KS3_2"/>
    <property type="match status" value="1"/>
</dbReference>
<reference evidence="15" key="1">
    <citation type="submission" date="2016-10" db="EMBL/GenBank/DDBJ databases">
        <title>Comparative genomics uncovers the prolific and rare metabolic potential of the cyanobacterial genus Moorea.</title>
        <authorList>
            <person name="Leao T."/>
            <person name="Castelao G."/>
            <person name="Korobeynikov A."/>
            <person name="Monroe E.A."/>
            <person name="Podell S."/>
            <person name="Glukhov E."/>
            <person name="Allen E."/>
            <person name="Gerwick W.H."/>
            <person name="Gerwick L."/>
        </authorList>
    </citation>
    <scope>NUCLEOTIDE SEQUENCE [LARGE SCALE GENOMIC DNA]</scope>
    <source>
        <strain evidence="15">PAL-8-15-08-1</strain>
    </source>
</reference>
<dbReference type="GO" id="GO:0006633">
    <property type="term" value="P:fatty acid biosynthetic process"/>
    <property type="evidence" value="ECO:0007669"/>
    <property type="project" value="InterPro"/>
</dbReference>
<dbReference type="FunFam" id="3.40.50.980:FF:000001">
    <property type="entry name" value="Non-ribosomal peptide synthetase"/>
    <property type="match status" value="1"/>
</dbReference>
<name>A0A1D8TZ81_9CYAN</name>
<dbReference type="Gene3D" id="3.90.226.10">
    <property type="entry name" value="2-enoyl-CoA Hydratase, Chain A, domain 1"/>
    <property type="match status" value="1"/>
</dbReference>
<evidence type="ECO:0000259" key="11">
    <source>
        <dbReference type="PROSITE" id="PS50075"/>
    </source>
</evidence>
<dbReference type="FunFam" id="3.30.300.30:FF:000076">
    <property type="entry name" value="ATP-dependent serine activating enzyme"/>
    <property type="match status" value="1"/>
</dbReference>
<evidence type="ECO:0000256" key="6">
    <source>
        <dbReference type="ARBA" id="ARBA00023268"/>
    </source>
</evidence>
<dbReference type="InterPro" id="IPR016036">
    <property type="entry name" value="Malonyl_transacylase_ACP-bd"/>
</dbReference>
<dbReference type="CDD" id="cd00833">
    <property type="entry name" value="PKS"/>
    <property type="match status" value="1"/>
</dbReference>
<dbReference type="GO" id="GO:0004315">
    <property type="term" value="F:3-oxoacyl-[acyl-carrier-protein] synthase activity"/>
    <property type="evidence" value="ECO:0007669"/>
    <property type="project" value="InterPro"/>
</dbReference>
<dbReference type="SUPFAM" id="SSF56801">
    <property type="entry name" value="Acetyl-CoA synthetase-like"/>
    <property type="match status" value="1"/>
</dbReference>
<dbReference type="Gene3D" id="3.30.559.30">
    <property type="entry name" value="Nonribosomal peptide synthetase, condensation domain"/>
    <property type="match status" value="1"/>
</dbReference>
<dbReference type="FunFam" id="3.40.366.10:FF:000002">
    <property type="entry name" value="Probable polyketide synthase 2"/>
    <property type="match status" value="1"/>
</dbReference>
<evidence type="ECO:0000256" key="4">
    <source>
        <dbReference type="ARBA" id="ARBA00022598"/>
    </source>
</evidence>
<dbReference type="Pfam" id="PF00501">
    <property type="entry name" value="AMP-binding"/>
    <property type="match status" value="1"/>
</dbReference>
<evidence type="ECO:0000313" key="15">
    <source>
        <dbReference type="Proteomes" id="UP000177870"/>
    </source>
</evidence>
<dbReference type="PROSITE" id="PS00455">
    <property type="entry name" value="AMP_BINDING"/>
    <property type="match status" value="1"/>
</dbReference>
<dbReference type="Gene3D" id="3.30.300.30">
    <property type="match status" value="1"/>
</dbReference>
<dbReference type="InterPro" id="IPR014031">
    <property type="entry name" value="Ketoacyl_synth_C"/>
</dbReference>
<dbReference type="Pfam" id="PF13602">
    <property type="entry name" value="ADH_zinc_N_2"/>
    <property type="match status" value="1"/>
</dbReference>
<feature type="active site" description="Proton acceptor; for dehydratase activity" evidence="9">
    <location>
        <position position="1720"/>
    </location>
</feature>
<dbReference type="InterPro" id="IPR050091">
    <property type="entry name" value="PKS_NRPS_Biosynth_Enz"/>
</dbReference>
<feature type="region of interest" description="C-terminal hotdog fold" evidence="9">
    <location>
        <begin position="1832"/>
        <end position="1972"/>
    </location>
</feature>
<dbReference type="SUPFAM" id="SSF47336">
    <property type="entry name" value="ACP-like"/>
    <property type="match status" value="2"/>
</dbReference>
<dbReference type="InterPro" id="IPR029045">
    <property type="entry name" value="ClpP/crotonase-like_dom_sf"/>
</dbReference>
<dbReference type="InterPro" id="IPR042104">
    <property type="entry name" value="PKS_dehydratase_sf"/>
</dbReference>
<dbReference type="Gene3D" id="3.40.50.720">
    <property type="entry name" value="NAD(P)-binding Rossmann-like Domain"/>
    <property type="match status" value="1"/>
</dbReference>
<dbReference type="Pfam" id="PF00550">
    <property type="entry name" value="PP-binding"/>
    <property type="match status" value="2"/>
</dbReference>
<sequence>MAELNLNQDLGTSNSEVVQLTELGNGVVQITMKDESSRNGFSPSIVEGLRHCFSVVAQNQQYKVVILTGYGNYFSSGASKEYLIRKTRGEVEVLDLSGLILDCEIPIIAAMQGHSFGGGLLLGLYADFVVFSQESVYATNFMKYGFTPVGATSLILREKLGAELAKEMIYTGENYRGKELAERGIPFPVVSRQDVLNYAQQLGHKIAKSPRLSLVALKQHLSADIKAKFPEAIKKELEIHQVTFNQPEIASRIQQEFGETVIPNLSQSTVEQKIPNPQPVQLRIPSYGLLKNLTWMPQERRKPKSTEVEVQIKAVPVNFREVLNVLGIFQEYIKKRYRSGIISAENLTFGVEGVGTVVAVGSDVSQWKVGDEVILAYPGNAFSSFVICSPDDLLAKPSDLSMVEAATIFMSFFTAYYGLHNLAKVQPGERVLIHAASGGAGQAAVQLAQFFGSEVFATTSPHKISVLREQGIKHVMNSRTTEFASEVRELTQGNGVDVIFNSLTHGEYIPKNIDILAPGGRYIEIGRLNIWSHEQVYQRRPDVKYFPFDMSDEFVRDKQFHAKLWDDLALLFESGSLKPLPYKVFPSEDVVEAFRHLQHSKHIGKIVVTMPELYNGVKNSSQQANQESMSHQEELLHQLQSGDISLENAEQLLLGLTDQQILATVPNNGQNKLNNTDKTEQILSLLSSGKISLENAQNLLETVDLNSPTNKNLPTAVPNQGQSNQDEAILNQLQSGEVSLEDAEQLLLEIQQKESVTDQSIPEQRITDDIAIIGISCRYPGAKNWKEFWENLKHGVDSVTEPPPGRWEGRSWYHSDPEHPGTACSKYAAFLDDIDKFDPLFFQISPGEAELIEPQQRIFLEEAYHAIEDAGYAPDSLKGKHCGVFVGAASSDYIKFLSNSGFGHHRLVLSGTMLSVLPARIAYFLDLKGPVVAVEAACSSSLVAVHQACESIKRGESEIAIAGGISTMLTPDFQVLSSQFQMVSPEGRCKSFDAEASGIVWGEGCGAILLKRYDQAVQDQDHIYGIIKGTGTNYDGSTNGISAPSSKSQARLAENIYQQFGINPETISYLEAHGTATPLGDPIEVEAFTEAFSKWTAQKQFCAIGSVKTNIGNAATAAGMSSLIKTILCLKNQKLVPSLHFNQPNPNIDFANSPFYVNTEFKAWEVPAGTPRRAAVNSFGLNGTNAHVVVEEAPIEDNRQTSPVSPQGGKATGNSEDYLENSVHLLTLSAKTETALGEVISSYQNYLKTNPNLRLGDVCYTASTGRTHFTHRIAVVAPNQQELVEKLRQHQEGKKLAGITSGELLNNTTVAKIAFLFTGQGSQYINMGKQLYQQAPTFRQAINQCEEILSSVETFQETSLRNILYPTDKNSSGSSLLGQTAYTQPALFAIEYALFKLWQSWGIEPDVVMGHSVGEYVAATVAGVFSLEDGLKLIAARGSLMQKLPGDGKMLWAMAPESKVLETLKAKDLSEKVAIAAINGPQSIVISGEGKAVEAIATNLESAGITTKPLQVSHAFHSPLMEPMLAEFEAAAKEITYEQPRIPLISNVTGKQVTEQITTAEYWVNHVRQPVQFDQSMKTLYQEGYELFLEIGPKPVLLSMGRQCLPEKIGVWLPSLRPGVEECQQMLSSLGKLYVEGAKVDWIAFEQNYARQKVALPTYPFQRERYWVSSQNGYEQKSYWLKGKEQHPLLGEKINLAGIEDQHRFQSYIGAESPGYLNHHQVFGKVLFPSTGYLEIAASAGKSLFTSQEQVVVSDVDILQSLVIPETEIKTVQTVVSFAENNSYKFEIFSPSEGENQQTPQWVLHAQGKIYTEPTRNSQAKIDLEKYQAECSQAIEIEEHYREYRSKGIDYGSSFQGIKQLWKGQGKALGEMALPEELTAQLADYQLHPALLDAAFQIVSYAIPHTETDKIYLPVGVEKFKLYRQTISQVWAIAEIRQTNLTANIFLVDNQGTVLVELEGLRVKVTEPVLTQKSAFKEQLKSASVSERQELLTTQISSAIVNILGLRDGQQIEKHQPLFDLGLDSLMAVEFKNQLESNLGTSFSSTLLFDYPTVESLVEYLANNVIPIDSFSELPTLITHPEQRYQPFPLNDIQQAYWIGRNQIFDLGNIATHIYIEVDCENLNLESLHQAWRRLIDHHDMLRMVVLADGNQQILEQVPPYEIEILNLSEESPETIASELEQIRNQMSHEVLPTNQWPLFHLRATRLNEQCFRLHASIDMLIFDAWSTYVLFKQWSELYNNPQSSLPATEISFRDYVLAELELKDSPQYLSSQQYWFNRLDNLPPAPEIPQAKVTSAITDPQFNTHTAQLSEINWQQLKNKASKANLTPSGVLLSAFAYVLNYWSKSSKFTLNLTLFNRLPLHPQVNELIGDFTSVILLEVDNSQAVPFISRAQKLQRQLWEDLEHRYISGVEVQRELYRRGRSQPMGVVFTSTLGLKSLADEEVGRGFGLEHFGEVVYSAAQTPQVLLDHIVTEEKGALAFSWHTVEGLFPEGLIEQMFEAYCDLLQQLATSDEPWMETYHQLLPTAQLALQAQVNQTTQSWSEDILHSLFVKQVQVQSEATAVISPQKSLTYGELYQRSHQLGHGLRKLGVKPNQLVAVVMEKGWEQVVAVLGILMSGGAYLPIDPGLPQERQWYLLEQAQVTQVLTQTHLKQSLGWPEGIKCWSVDTEELAEYDPNPLEPVQTSEDLAYVIYTSGSTGLPKGVMIDHRGAINTILDINQRFKVTPSDRVLALAALNFDLSVYDIFGVLGAGGAIVMPPPKAAKDPACWRELIIAHEVTLWNSVPALMQMLVEHLLGTSATAVGDLRVVMLSGDWLPVDLPSKIQSLWSNVQVMSLGGATEASIWSIGYPIEKVGSDWKSIPYGKPLLNQSFYVLNELMEPRPVWVPGQLYIGGVGLAKGYWKNEHKTQASFITHPVTQEPLYKTGDLGRYLPDGNIEFLGREDFQVKINGYRVELGEIEVALKQFPGIKEAIVTAIGESQQSKRLVAYAVFKEKSVISDSSLTDIHQTEDKNEVGQPDQEINCTSEELRKYLWQKLPEYMVPDDYVILEALPLTANGKVDRKRLPKPQRQTIAETNQNILPQTKTEQQIAAVWTEVLELEEVGIHDNFFAIGGNSLLVIRVHNKLQELLGIELKVVDLFANPTVHFLSQHLTQIGSKELFMETSKTRGDERVKKGTTRKERRNIRKSLRGKK</sequence>
<dbReference type="SMART" id="SM00826">
    <property type="entry name" value="PKS_DH"/>
    <property type="match status" value="1"/>
</dbReference>
<dbReference type="InterPro" id="IPR049552">
    <property type="entry name" value="PKS_DH_N"/>
</dbReference>
<feature type="domain" description="PKS/mFAS DH" evidence="13">
    <location>
        <begin position="1687"/>
        <end position="1972"/>
    </location>
</feature>
<dbReference type="InterPro" id="IPR001227">
    <property type="entry name" value="Ac_transferase_dom_sf"/>
</dbReference>
<dbReference type="SMART" id="SM00823">
    <property type="entry name" value="PKS_PP"/>
    <property type="match status" value="2"/>
</dbReference>
<dbReference type="SUPFAM" id="SSF55048">
    <property type="entry name" value="Probable ACP-binding domain of malonyl-CoA ACP transacylase"/>
    <property type="match status" value="1"/>
</dbReference>
<dbReference type="Gene3D" id="3.90.180.10">
    <property type="entry name" value="Medium-chain alcohol dehydrogenases, catalytic domain"/>
    <property type="match status" value="1"/>
</dbReference>
<dbReference type="FunFam" id="3.30.559.30:FF:000006">
    <property type="entry name" value="Yersiniabactin polyketide/non-ribosomal peptide synthetase"/>
    <property type="match status" value="1"/>
</dbReference>
<dbReference type="Pfam" id="PF14765">
    <property type="entry name" value="PS-DH"/>
    <property type="match status" value="1"/>
</dbReference>
<dbReference type="InterPro" id="IPR036736">
    <property type="entry name" value="ACP-like_sf"/>
</dbReference>
<dbReference type="FunFam" id="1.10.1200.10:FF:000005">
    <property type="entry name" value="Nonribosomal peptide synthetase 1"/>
    <property type="match status" value="1"/>
</dbReference>
<dbReference type="InterPro" id="IPR049551">
    <property type="entry name" value="PKS_DH_C"/>
</dbReference>
<dbReference type="InterPro" id="IPR001753">
    <property type="entry name" value="Enoyl-CoA_hydra/iso"/>
</dbReference>
<dbReference type="InterPro" id="IPR013154">
    <property type="entry name" value="ADH-like_N"/>
</dbReference>
<dbReference type="FunFam" id="3.40.47.10:FF:000019">
    <property type="entry name" value="Polyketide synthase type I"/>
    <property type="match status" value="1"/>
</dbReference>
<dbReference type="InterPro" id="IPR016039">
    <property type="entry name" value="Thiolase-like"/>
</dbReference>
<dbReference type="Pfam" id="PF13193">
    <property type="entry name" value="AMP-binding_C"/>
    <property type="match status" value="1"/>
</dbReference>
<dbReference type="InterPro" id="IPR045851">
    <property type="entry name" value="AMP-bd_C_sf"/>
</dbReference>
<evidence type="ECO:0000256" key="3">
    <source>
        <dbReference type="ARBA" id="ARBA00022553"/>
    </source>
</evidence>
<evidence type="ECO:0000256" key="7">
    <source>
        <dbReference type="ARBA" id="ARBA00029443"/>
    </source>
</evidence>
<keyword evidence="3" id="KW-0597">Phosphoprotein</keyword>
<dbReference type="Gene3D" id="3.40.366.10">
    <property type="entry name" value="Malonyl-Coenzyme A Acyl Carrier Protein, domain 2"/>
    <property type="match status" value="1"/>
</dbReference>
<organism evidence="14 15">
    <name type="scientific">Moorena producens PAL-8-15-08-1</name>
    <dbReference type="NCBI Taxonomy" id="1458985"/>
    <lineage>
        <taxon>Bacteria</taxon>
        <taxon>Bacillati</taxon>
        <taxon>Cyanobacteriota</taxon>
        <taxon>Cyanophyceae</taxon>
        <taxon>Coleofasciculales</taxon>
        <taxon>Coleofasciculaceae</taxon>
        <taxon>Moorena</taxon>
    </lineage>
</organism>
<feature type="domain" description="Carrier" evidence="11">
    <location>
        <begin position="1990"/>
        <end position="2065"/>
    </location>
</feature>
<dbReference type="InterPro" id="IPR049900">
    <property type="entry name" value="PKS_mFAS_DH"/>
</dbReference>
<dbReference type="Gene3D" id="3.10.129.110">
    <property type="entry name" value="Polyketide synthase dehydratase"/>
    <property type="match status" value="1"/>
</dbReference>
<dbReference type="InterPro" id="IPR036291">
    <property type="entry name" value="NAD(P)-bd_dom_sf"/>
</dbReference>
<dbReference type="Pfam" id="PF22621">
    <property type="entry name" value="CurL-like_PKS_C"/>
    <property type="match status" value="1"/>
</dbReference>
<dbReference type="InterPro" id="IPR020845">
    <property type="entry name" value="AMP-binding_CS"/>
</dbReference>
<evidence type="ECO:0000313" key="14">
    <source>
        <dbReference type="EMBL" id="AOX02957.1"/>
    </source>
</evidence>
<dbReference type="PROSITE" id="PS00606">
    <property type="entry name" value="KS3_1"/>
    <property type="match status" value="1"/>
</dbReference>
<evidence type="ECO:0000256" key="8">
    <source>
        <dbReference type="ARBA" id="ARBA00049556"/>
    </source>
</evidence>
<feature type="active site" description="Proton donor; for dehydratase activity" evidence="9">
    <location>
        <position position="1893"/>
    </location>
</feature>
<dbReference type="InterPro" id="IPR020843">
    <property type="entry name" value="ER"/>
</dbReference>
<dbReference type="FunFam" id="3.40.50.12780:FF:000012">
    <property type="entry name" value="Non-ribosomal peptide synthetase"/>
    <property type="match status" value="1"/>
</dbReference>
<dbReference type="Pfam" id="PF02801">
    <property type="entry name" value="Ketoacyl-synt_C"/>
    <property type="match status" value="1"/>
</dbReference>
<dbReference type="SUPFAM" id="SSF52096">
    <property type="entry name" value="ClpP/crotonase"/>
    <property type="match status" value="1"/>
</dbReference>
<dbReference type="InterPro" id="IPR020841">
    <property type="entry name" value="PKS_Beta-ketoAc_synthase_dom"/>
</dbReference>
<dbReference type="NCBIfam" id="TIGR01733">
    <property type="entry name" value="AA-adenyl-dom"/>
    <property type="match status" value="1"/>
</dbReference>
<dbReference type="Proteomes" id="UP000177870">
    <property type="component" value="Chromosome"/>
</dbReference>
<dbReference type="FunFam" id="1.10.1200.10:FF:000007">
    <property type="entry name" value="Probable polyketide synthase pks17"/>
    <property type="match status" value="1"/>
</dbReference>
<dbReference type="Pfam" id="PF08240">
    <property type="entry name" value="ADH_N"/>
    <property type="match status" value="1"/>
</dbReference>
<feature type="domain" description="Carrier" evidence="11">
    <location>
        <begin position="3083"/>
        <end position="3158"/>
    </location>
</feature>
<dbReference type="STRING" id="1458985.BJP34_29095"/>
<keyword evidence="2" id="KW-0596">Phosphopantetheine</keyword>
<dbReference type="PROSITE" id="PS00166">
    <property type="entry name" value="ENOYL_COA_HYDRATASE"/>
    <property type="match status" value="1"/>
</dbReference>
<keyword evidence="5" id="KW-0808">Transferase</keyword>
<feature type="compositionally biased region" description="Basic residues" evidence="10">
    <location>
        <begin position="3177"/>
        <end position="3195"/>
    </location>
</feature>
<dbReference type="InterPro" id="IPR016035">
    <property type="entry name" value="Acyl_Trfase/lysoPLipase"/>
</dbReference>
<proteinExistence type="inferred from homology"/>
<keyword evidence="6" id="KW-0511">Multifunctional enzyme</keyword>
<accession>A0A1D8TZ81</accession>
<dbReference type="Gene3D" id="3.30.70.3290">
    <property type="match status" value="1"/>
</dbReference>
<evidence type="ECO:0000256" key="10">
    <source>
        <dbReference type="SAM" id="MobiDB-lite"/>
    </source>
</evidence>
<dbReference type="InterPro" id="IPR009081">
    <property type="entry name" value="PP-bd_ACP"/>
</dbReference>
<dbReference type="Pfam" id="PF00698">
    <property type="entry name" value="Acyl_transf_1"/>
    <property type="match status" value="1"/>
</dbReference>
<dbReference type="Pfam" id="PF00378">
    <property type="entry name" value="ECH_1"/>
    <property type="match status" value="1"/>
</dbReference>
<dbReference type="GO" id="GO:0003857">
    <property type="term" value="F:(3S)-3-hydroxyacyl-CoA dehydrogenase (NAD+) activity"/>
    <property type="evidence" value="ECO:0007669"/>
    <property type="project" value="UniProtKB-EC"/>
</dbReference>
<dbReference type="SUPFAM" id="SSF53901">
    <property type="entry name" value="Thiolase-like"/>
    <property type="match status" value="1"/>
</dbReference>
<dbReference type="Gene3D" id="1.10.1200.10">
    <property type="entry name" value="ACP-like"/>
    <property type="match status" value="2"/>
</dbReference>
<dbReference type="InterPro" id="IPR010071">
    <property type="entry name" value="AA_adenyl_dom"/>
</dbReference>
<evidence type="ECO:0000256" key="2">
    <source>
        <dbReference type="ARBA" id="ARBA00022450"/>
    </source>
</evidence>
<dbReference type="Pfam" id="PF00668">
    <property type="entry name" value="Condensation"/>
    <property type="match status" value="1"/>
</dbReference>
<dbReference type="Pfam" id="PF00109">
    <property type="entry name" value="ketoacyl-synt"/>
    <property type="match status" value="1"/>
</dbReference>
<dbReference type="FunFam" id="3.30.559.10:FF:000023">
    <property type="entry name" value="Non-ribosomal peptide synthetase"/>
    <property type="match status" value="1"/>
</dbReference>
<dbReference type="PANTHER" id="PTHR43775:SF51">
    <property type="entry name" value="INACTIVE PHENOLPHTHIOCEROL SYNTHESIS POLYKETIDE SYNTHASE TYPE I PKS1-RELATED"/>
    <property type="match status" value="1"/>
</dbReference>
<feature type="domain" description="Ketosynthase family 3 (KS3)" evidence="12">
    <location>
        <begin position="767"/>
        <end position="1192"/>
    </location>
</feature>
<dbReference type="RefSeq" id="WP_070395350.1">
    <property type="nucleotide sequence ID" value="NZ_CP017599.1"/>
</dbReference>
<dbReference type="InterPro" id="IPR000873">
    <property type="entry name" value="AMP-dep_synth/lig_dom"/>
</dbReference>
<dbReference type="SUPFAM" id="SSF52151">
    <property type="entry name" value="FabD/lysophospholipase-like"/>
    <property type="match status" value="1"/>
</dbReference>
<dbReference type="Gene3D" id="2.30.38.10">
    <property type="entry name" value="Luciferase, Domain 3"/>
    <property type="match status" value="1"/>
</dbReference>
<feature type="region of interest" description="N-terminal hotdog fold" evidence="9">
    <location>
        <begin position="1687"/>
        <end position="1817"/>
    </location>
</feature>
<dbReference type="SUPFAM" id="SSF50129">
    <property type="entry name" value="GroES-like"/>
    <property type="match status" value="1"/>
</dbReference>
<dbReference type="InterPro" id="IPR025110">
    <property type="entry name" value="AMP-bd_C"/>
</dbReference>
<dbReference type="GO" id="GO:0031177">
    <property type="term" value="F:phosphopantetheine binding"/>
    <property type="evidence" value="ECO:0007669"/>
    <property type="project" value="InterPro"/>
</dbReference>
<dbReference type="GO" id="GO:0016874">
    <property type="term" value="F:ligase activity"/>
    <property type="evidence" value="ECO:0007669"/>
    <property type="project" value="UniProtKB-KW"/>
</dbReference>
<dbReference type="InterPro" id="IPR011032">
    <property type="entry name" value="GroES-like_sf"/>
</dbReference>
<dbReference type="SUPFAM" id="SSF51735">
    <property type="entry name" value="NAD(P)-binding Rossmann-fold domains"/>
    <property type="match status" value="1"/>
</dbReference>
<dbReference type="CDD" id="cd05195">
    <property type="entry name" value="enoyl_red"/>
    <property type="match status" value="1"/>
</dbReference>
<feature type="region of interest" description="Disordered" evidence="10">
    <location>
        <begin position="3168"/>
        <end position="3195"/>
    </location>
</feature>
<dbReference type="InterPro" id="IPR057737">
    <property type="entry name" value="Condensation_MtbB-like"/>
</dbReference>
<dbReference type="CDD" id="cd12114">
    <property type="entry name" value="A_NRPS_TlmIV_like"/>
    <property type="match status" value="1"/>
</dbReference>
<dbReference type="PROSITE" id="PS50075">
    <property type="entry name" value="CARRIER"/>
    <property type="match status" value="2"/>
</dbReference>
<evidence type="ECO:0000259" key="12">
    <source>
        <dbReference type="PROSITE" id="PS52004"/>
    </source>
</evidence>
<dbReference type="InterPro" id="IPR018376">
    <property type="entry name" value="Enoyl-CoA_hyd/isom_CS"/>
</dbReference>
<dbReference type="InterPro" id="IPR023213">
    <property type="entry name" value="CAT-like_dom_sf"/>
</dbReference>
<dbReference type="Gene3D" id="3.30.559.10">
    <property type="entry name" value="Chloramphenicol acetyltransferase-like domain"/>
    <property type="match status" value="1"/>
</dbReference>
<dbReference type="Pfam" id="PF21089">
    <property type="entry name" value="PKS_DH_N"/>
    <property type="match status" value="1"/>
</dbReference>
<dbReference type="SMART" id="SM00825">
    <property type="entry name" value="PKS_KS"/>
    <property type="match status" value="1"/>
</dbReference>
<dbReference type="SMART" id="SM00829">
    <property type="entry name" value="PKS_ER"/>
    <property type="match status" value="1"/>
</dbReference>
<dbReference type="SUPFAM" id="SSF52777">
    <property type="entry name" value="CoA-dependent acyltransferases"/>
    <property type="match status" value="2"/>
</dbReference>
<evidence type="ECO:0000256" key="9">
    <source>
        <dbReference type="PROSITE-ProRule" id="PRU01363"/>
    </source>
</evidence>
<dbReference type="Gene3D" id="3.40.50.980">
    <property type="match status" value="2"/>
</dbReference>
<dbReference type="SMART" id="SM01294">
    <property type="entry name" value="PKS_PP_betabranch"/>
    <property type="match status" value="1"/>
</dbReference>
<dbReference type="GO" id="GO:0004312">
    <property type="term" value="F:fatty acid synthase activity"/>
    <property type="evidence" value="ECO:0007669"/>
    <property type="project" value="TreeGrafter"/>
</dbReference>
<dbReference type="FunFam" id="3.40.50.720:FF:000209">
    <property type="entry name" value="Polyketide synthase Pks12"/>
    <property type="match status" value="1"/>
</dbReference>
<feature type="region of interest" description="Disordered" evidence="10">
    <location>
        <begin position="1194"/>
        <end position="1215"/>
    </location>
</feature>